<evidence type="ECO:0000256" key="11">
    <source>
        <dbReference type="ARBA" id="ARBA00047906"/>
    </source>
</evidence>
<dbReference type="GO" id="GO:0047184">
    <property type="term" value="F:1-acylglycerophosphocholine O-acyltransferase activity"/>
    <property type="evidence" value="ECO:0007669"/>
    <property type="project" value="TreeGrafter"/>
</dbReference>
<comment type="catalytic activity">
    <reaction evidence="11">
        <text>1'-[1,2-diacyl-sn-glycero-3-phospho],3'-[1-acyl-sn-glycero-3-phospho]-glycerol + a 1,2-diacyl-sn-glycero-3-phosphocholine = a cardiolipin + a 1-acyl-sn-glycero-3-phosphocholine</text>
        <dbReference type="Rhea" id="RHEA:33731"/>
        <dbReference type="ChEBI" id="CHEBI:57643"/>
        <dbReference type="ChEBI" id="CHEBI:58168"/>
        <dbReference type="ChEBI" id="CHEBI:62237"/>
        <dbReference type="ChEBI" id="CHEBI:64743"/>
    </reaction>
    <physiologicalReaction direction="left-to-right" evidence="11">
        <dbReference type="Rhea" id="RHEA:33732"/>
    </physiologicalReaction>
    <physiologicalReaction direction="right-to-left" evidence="11">
        <dbReference type="Rhea" id="RHEA:33733"/>
    </physiologicalReaction>
</comment>
<dbReference type="InterPro" id="IPR002123">
    <property type="entry name" value="Plipid/glycerol_acylTrfase"/>
</dbReference>
<evidence type="ECO:0000256" key="5">
    <source>
        <dbReference type="ARBA" id="ARBA00022792"/>
    </source>
</evidence>
<dbReference type="GO" id="GO:0005743">
    <property type="term" value="C:mitochondrial inner membrane"/>
    <property type="evidence" value="ECO:0007669"/>
    <property type="project" value="UniProtKB-SubCell"/>
</dbReference>
<evidence type="ECO:0000313" key="16">
    <source>
        <dbReference type="Proteomes" id="UP001353858"/>
    </source>
</evidence>
<dbReference type="Pfam" id="PF01553">
    <property type="entry name" value="Acyltransferase"/>
    <property type="match status" value="1"/>
</dbReference>
<dbReference type="GO" id="GO:0005741">
    <property type="term" value="C:mitochondrial outer membrane"/>
    <property type="evidence" value="ECO:0007669"/>
    <property type="project" value="UniProtKB-SubCell"/>
</dbReference>
<accession>A0AAN7PEF9</accession>
<evidence type="ECO:0000313" key="15">
    <source>
        <dbReference type="EMBL" id="KAK4883857.1"/>
    </source>
</evidence>
<keyword evidence="8 13" id="KW-0472">Membrane</keyword>
<feature type="transmembrane region" description="Helical" evidence="13">
    <location>
        <begin position="25"/>
        <end position="48"/>
    </location>
</feature>
<dbReference type="SUPFAM" id="SSF69593">
    <property type="entry name" value="Glycerol-3-phosphate (1)-acyltransferase"/>
    <property type="match status" value="1"/>
</dbReference>
<evidence type="ECO:0000256" key="4">
    <source>
        <dbReference type="ARBA" id="ARBA00022787"/>
    </source>
</evidence>
<dbReference type="PANTHER" id="PTHR12497">
    <property type="entry name" value="TAZ PROTEIN TAFAZZIN"/>
    <property type="match status" value="1"/>
</dbReference>
<protein>
    <recommendedName>
        <fullName evidence="13">Tafazzin family protein</fullName>
    </recommendedName>
</protein>
<keyword evidence="16" id="KW-1185">Reference proteome</keyword>
<evidence type="ECO:0000256" key="6">
    <source>
        <dbReference type="ARBA" id="ARBA00023098"/>
    </source>
</evidence>
<keyword evidence="3" id="KW-0808">Transferase</keyword>
<dbReference type="SMART" id="SM00563">
    <property type="entry name" value="PlsC"/>
    <property type="match status" value="1"/>
</dbReference>
<dbReference type="PRINTS" id="PR00979">
    <property type="entry name" value="TAFAZZIN"/>
</dbReference>
<dbReference type="AlphaFoldDB" id="A0AAN7PEF9"/>
<evidence type="ECO:0000256" key="13">
    <source>
        <dbReference type="RuleBase" id="RU365062"/>
    </source>
</evidence>
<evidence type="ECO:0000256" key="9">
    <source>
        <dbReference type="ARBA" id="ARBA00023315"/>
    </source>
</evidence>
<comment type="subcellular location">
    <subcellularLocation>
        <location evidence="1">Mitochondrion inner membrane</location>
        <topology evidence="1">Peripheral membrane protein</topology>
        <orientation evidence="1">Intermembrane side</orientation>
    </subcellularLocation>
    <subcellularLocation>
        <location evidence="10">Mitochondrion outer membrane</location>
        <topology evidence="10">Peripheral membrane protein</topology>
        <orientation evidence="10">Intermembrane side</orientation>
    </subcellularLocation>
</comment>
<dbReference type="EMBL" id="JARPUR010000001">
    <property type="protein sequence ID" value="KAK4883857.1"/>
    <property type="molecule type" value="Genomic_DNA"/>
</dbReference>
<comment type="catalytic activity">
    <reaction evidence="12">
        <text>1,2-di-(9Z-octadecenoyl)-sn-glycero-3-phosphocholine + 1-hexadecanoyl-sn-glycero-3-phosphocholine = 1-hexadecanoyl-2-(9Z-octadecenoyl)-sn-glycero-3-phosphocholine + 1-(9Z-octadecenoyl)-sn-glycero-3-phosphocholine</text>
        <dbReference type="Rhea" id="RHEA:43816"/>
        <dbReference type="ChEBI" id="CHEBI:28610"/>
        <dbReference type="ChEBI" id="CHEBI:72998"/>
        <dbReference type="ChEBI" id="CHEBI:73001"/>
        <dbReference type="ChEBI" id="CHEBI:74669"/>
    </reaction>
    <physiologicalReaction direction="left-to-right" evidence="12">
        <dbReference type="Rhea" id="RHEA:43817"/>
    </physiologicalReaction>
    <physiologicalReaction direction="right-to-left" evidence="12">
        <dbReference type="Rhea" id="RHEA:43818"/>
    </physiologicalReaction>
</comment>
<dbReference type="GO" id="GO:0007007">
    <property type="term" value="P:inner mitochondrial membrane organization"/>
    <property type="evidence" value="ECO:0007669"/>
    <property type="project" value="TreeGrafter"/>
</dbReference>
<dbReference type="GO" id="GO:0035965">
    <property type="term" value="P:cardiolipin acyl-chain remodeling"/>
    <property type="evidence" value="ECO:0007669"/>
    <property type="project" value="TreeGrafter"/>
</dbReference>
<name>A0AAN7PEF9_9COLE</name>
<dbReference type="InterPro" id="IPR000872">
    <property type="entry name" value="Tafazzin"/>
</dbReference>
<proteinExistence type="inferred from homology"/>
<evidence type="ECO:0000256" key="3">
    <source>
        <dbReference type="ARBA" id="ARBA00022679"/>
    </source>
</evidence>
<evidence type="ECO:0000256" key="2">
    <source>
        <dbReference type="ARBA" id="ARBA00010524"/>
    </source>
</evidence>
<comment type="caution">
    <text evidence="15">The sequence shown here is derived from an EMBL/GenBank/DDBJ whole genome shotgun (WGS) entry which is preliminary data.</text>
</comment>
<dbReference type="Proteomes" id="UP001353858">
    <property type="component" value="Unassembled WGS sequence"/>
</dbReference>
<organism evidence="15 16">
    <name type="scientific">Aquatica leii</name>
    <dbReference type="NCBI Taxonomy" id="1421715"/>
    <lineage>
        <taxon>Eukaryota</taxon>
        <taxon>Metazoa</taxon>
        <taxon>Ecdysozoa</taxon>
        <taxon>Arthropoda</taxon>
        <taxon>Hexapoda</taxon>
        <taxon>Insecta</taxon>
        <taxon>Pterygota</taxon>
        <taxon>Neoptera</taxon>
        <taxon>Endopterygota</taxon>
        <taxon>Coleoptera</taxon>
        <taxon>Polyphaga</taxon>
        <taxon>Elateriformia</taxon>
        <taxon>Elateroidea</taxon>
        <taxon>Lampyridae</taxon>
        <taxon>Luciolinae</taxon>
        <taxon>Aquatica</taxon>
    </lineage>
</organism>
<gene>
    <name evidence="15" type="ORF">RN001_000128</name>
</gene>
<evidence type="ECO:0000256" key="12">
    <source>
        <dbReference type="ARBA" id="ARBA00049543"/>
    </source>
</evidence>
<keyword evidence="7" id="KW-0496">Mitochondrion</keyword>
<dbReference type="PANTHER" id="PTHR12497:SF0">
    <property type="entry name" value="TAFAZZIN"/>
    <property type="match status" value="1"/>
</dbReference>
<evidence type="ECO:0000256" key="1">
    <source>
        <dbReference type="ARBA" id="ARBA00004137"/>
    </source>
</evidence>
<evidence type="ECO:0000256" key="8">
    <source>
        <dbReference type="ARBA" id="ARBA00023136"/>
    </source>
</evidence>
<keyword evidence="4" id="KW-1000">Mitochondrion outer membrane</keyword>
<keyword evidence="9" id="KW-0012">Acyltransferase</keyword>
<comment type="similarity">
    <text evidence="2 13">Belongs to the taffazin family.</text>
</comment>
<evidence type="ECO:0000256" key="10">
    <source>
        <dbReference type="ARBA" id="ARBA00024323"/>
    </source>
</evidence>
<evidence type="ECO:0000259" key="14">
    <source>
        <dbReference type="SMART" id="SM00563"/>
    </source>
</evidence>
<keyword evidence="13" id="KW-0812">Transmembrane</keyword>
<keyword evidence="13" id="KW-1133">Transmembrane helix</keyword>
<keyword evidence="6" id="KW-0443">Lipid metabolism</keyword>
<feature type="domain" description="Phospholipid/glycerol acyltransferase" evidence="14">
    <location>
        <begin position="72"/>
        <end position="196"/>
    </location>
</feature>
<evidence type="ECO:0000256" key="7">
    <source>
        <dbReference type="ARBA" id="ARBA00023128"/>
    </source>
</evidence>
<reference evidence="16" key="1">
    <citation type="submission" date="2023-01" db="EMBL/GenBank/DDBJ databases">
        <title>Key to firefly adult light organ development and bioluminescence: homeobox transcription factors regulate luciferase expression and transportation to peroxisome.</title>
        <authorList>
            <person name="Fu X."/>
        </authorList>
    </citation>
    <scope>NUCLEOTIDE SEQUENCE [LARGE SCALE GENOMIC DNA]</scope>
</reference>
<dbReference type="CDD" id="cd07989">
    <property type="entry name" value="LPLAT_AGPAT-like"/>
    <property type="match status" value="1"/>
</dbReference>
<keyword evidence="5" id="KW-0999">Mitochondrion inner membrane</keyword>
<sequence length="272" mass="31498">MSATNTKINYNIDWIIPSLRNPSKFWSIAASLTIACVGIFSKILIHWLNKSKVHNRHYMSYALHDRPRNVPLITISNHHSCFDDPGIWATLDVRHLLSKSVMRWSLAANDICFTCTSHSYFFRLGKCVPVIRGNGVYQEAVDFCLERLANGEWVHIFPEGKVNVTKEDMRLKWGVGRMIFESPVTPIVIPIWHIGMDEVLPNYPPYMVRIGKNLTFNFGEPLDFTEMIRTMKERKLTDVEARKEITDSIQAALRKLKVETEQLHQEYFKTNS</sequence>